<dbReference type="Proteomes" id="UP000316621">
    <property type="component" value="Chromosome 5"/>
</dbReference>
<organism evidence="1 2">
    <name type="scientific">Papaver somniferum</name>
    <name type="common">Opium poppy</name>
    <dbReference type="NCBI Taxonomy" id="3469"/>
    <lineage>
        <taxon>Eukaryota</taxon>
        <taxon>Viridiplantae</taxon>
        <taxon>Streptophyta</taxon>
        <taxon>Embryophyta</taxon>
        <taxon>Tracheophyta</taxon>
        <taxon>Spermatophyta</taxon>
        <taxon>Magnoliopsida</taxon>
        <taxon>Ranunculales</taxon>
        <taxon>Papaveraceae</taxon>
        <taxon>Papaveroideae</taxon>
        <taxon>Papaver</taxon>
    </lineage>
</organism>
<accession>A0A4Y7JT47</accession>
<gene>
    <name evidence="1" type="ORF">C5167_025476</name>
</gene>
<sequence length="116" mass="13082">MVRSGQDVANDQIIEDAFPDLSTLIDAAFEVHGRNGGGACVDDVNGTQDGDEDPFEFEPDAQKRHEKYKKLAEHTLSAIVELQNIKKQFGIQVKRWAKLVNAFCTQKLQFEIIYKV</sequence>
<protein>
    <submittedName>
        <fullName evidence="1">Uncharacterized protein</fullName>
    </submittedName>
</protein>
<evidence type="ECO:0000313" key="2">
    <source>
        <dbReference type="Proteomes" id="UP000316621"/>
    </source>
</evidence>
<proteinExistence type="predicted"/>
<reference evidence="1 2" key="1">
    <citation type="journal article" date="2018" name="Science">
        <title>The opium poppy genome and morphinan production.</title>
        <authorList>
            <person name="Guo L."/>
            <person name="Winzer T."/>
            <person name="Yang X."/>
            <person name="Li Y."/>
            <person name="Ning Z."/>
            <person name="He Z."/>
            <person name="Teodor R."/>
            <person name="Lu Y."/>
            <person name="Bowser T.A."/>
            <person name="Graham I.A."/>
            <person name="Ye K."/>
        </authorList>
    </citation>
    <scope>NUCLEOTIDE SEQUENCE [LARGE SCALE GENOMIC DNA]</scope>
    <source>
        <strain evidence="2">cv. HN1</strain>
        <tissue evidence="1">Leaves</tissue>
    </source>
</reference>
<keyword evidence="2" id="KW-1185">Reference proteome</keyword>
<evidence type="ECO:0000313" key="1">
    <source>
        <dbReference type="EMBL" id="RZC63726.1"/>
    </source>
</evidence>
<name>A0A4Y7JT47_PAPSO</name>
<dbReference type="AlphaFoldDB" id="A0A4Y7JT47"/>
<dbReference type="EMBL" id="CM010719">
    <property type="protein sequence ID" value="RZC63726.1"/>
    <property type="molecule type" value="Genomic_DNA"/>
</dbReference>
<dbReference type="Gramene" id="RZC63726">
    <property type="protein sequence ID" value="RZC63726"/>
    <property type="gene ID" value="C5167_025476"/>
</dbReference>